<protein>
    <submittedName>
        <fullName evidence="2">Uncharacterized protein</fullName>
    </submittedName>
</protein>
<gene>
    <name evidence="2" type="ORF">LCGC14_0863520</name>
</gene>
<proteinExistence type="predicted"/>
<accession>A0A0F9P6P9</accession>
<name>A0A0F9P6P9_9ZZZZ</name>
<dbReference type="AlphaFoldDB" id="A0A0F9P6P9"/>
<keyword evidence="1" id="KW-1133">Transmembrane helix</keyword>
<sequence>MKKINFKCTICGSIVRYNKKLENPTIFTCSTCHAEYDESIFKSSKKRNSRIYFKKYGFILAIVSALYLIFLVYRILIY</sequence>
<keyword evidence="1" id="KW-0812">Transmembrane</keyword>
<keyword evidence="1" id="KW-0472">Membrane</keyword>
<evidence type="ECO:0000313" key="2">
    <source>
        <dbReference type="EMBL" id="KKN27555.1"/>
    </source>
</evidence>
<evidence type="ECO:0000256" key="1">
    <source>
        <dbReference type="SAM" id="Phobius"/>
    </source>
</evidence>
<comment type="caution">
    <text evidence="2">The sequence shown here is derived from an EMBL/GenBank/DDBJ whole genome shotgun (WGS) entry which is preliminary data.</text>
</comment>
<feature type="transmembrane region" description="Helical" evidence="1">
    <location>
        <begin position="56"/>
        <end position="76"/>
    </location>
</feature>
<organism evidence="2">
    <name type="scientific">marine sediment metagenome</name>
    <dbReference type="NCBI Taxonomy" id="412755"/>
    <lineage>
        <taxon>unclassified sequences</taxon>
        <taxon>metagenomes</taxon>
        <taxon>ecological metagenomes</taxon>
    </lineage>
</organism>
<dbReference type="EMBL" id="LAZR01002627">
    <property type="protein sequence ID" value="KKN27555.1"/>
    <property type="molecule type" value="Genomic_DNA"/>
</dbReference>
<reference evidence="2" key="1">
    <citation type="journal article" date="2015" name="Nature">
        <title>Complex archaea that bridge the gap between prokaryotes and eukaryotes.</title>
        <authorList>
            <person name="Spang A."/>
            <person name="Saw J.H."/>
            <person name="Jorgensen S.L."/>
            <person name="Zaremba-Niedzwiedzka K."/>
            <person name="Martijn J."/>
            <person name="Lind A.E."/>
            <person name="van Eijk R."/>
            <person name="Schleper C."/>
            <person name="Guy L."/>
            <person name="Ettema T.J."/>
        </authorList>
    </citation>
    <scope>NUCLEOTIDE SEQUENCE</scope>
</reference>